<dbReference type="Pfam" id="PF03331">
    <property type="entry name" value="LpxC"/>
    <property type="match status" value="1"/>
</dbReference>
<keyword evidence="7 12" id="KW-0378">Hydrolase</keyword>
<dbReference type="PANTHER" id="PTHR33694">
    <property type="entry name" value="UDP-3-O-ACYL-N-ACETYLGLUCOSAMINE DEACETYLASE 1, MITOCHONDRIAL-RELATED"/>
    <property type="match status" value="1"/>
</dbReference>
<comment type="catalytic activity">
    <reaction evidence="10">
        <text>a UDP-3-O-[(3R)-3-hydroxyacyl]-N-acetyl-alpha-D-glucosamine + H2O = a UDP-3-O-[(3R)-3-hydroxyacyl]-alpha-D-glucosamine + acetate</text>
        <dbReference type="Rhea" id="RHEA:67816"/>
        <dbReference type="ChEBI" id="CHEBI:15377"/>
        <dbReference type="ChEBI" id="CHEBI:30089"/>
        <dbReference type="ChEBI" id="CHEBI:137740"/>
        <dbReference type="ChEBI" id="CHEBI:173225"/>
        <dbReference type="EC" id="3.5.1.108"/>
    </reaction>
</comment>
<dbReference type="GO" id="GO:0103117">
    <property type="term" value="F:UDP-3-O-acyl-N-acetylglucosamine deacetylase activity"/>
    <property type="evidence" value="ECO:0007669"/>
    <property type="project" value="UniProtKB-EC"/>
</dbReference>
<keyword evidence="8" id="KW-0862">Zinc</keyword>
<evidence type="ECO:0000256" key="10">
    <source>
        <dbReference type="ARBA" id="ARBA00024535"/>
    </source>
</evidence>
<feature type="region of interest" description="Disordered" evidence="11">
    <location>
        <begin position="1"/>
        <end position="32"/>
    </location>
</feature>
<evidence type="ECO:0000256" key="6">
    <source>
        <dbReference type="ARBA" id="ARBA00022723"/>
    </source>
</evidence>
<reference evidence="12" key="1">
    <citation type="submission" date="2018-10" db="EMBL/GenBank/DDBJ databases">
        <authorList>
            <person name="Plewniak F."/>
        </authorList>
    </citation>
    <scope>NUCLEOTIDE SEQUENCE</scope>
</reference>
<dbReference type="InterPro" id="IPR004463">
    <property type="entry name" value="UDP-acyl_GlcNac_deAcase"/>
</dbReference>
<sequence>MISRHFSGSRQINQNRNVYTGSMGQQRTLKSSVRTSGVGLHTGVKVEINLCPAGVDQGIRFIRTDLPGRPEVPALADFVTDTRLSTLIEQGEAKVSTVEHLMSALAGLGVDNARVEISGPEVPILDGSSAPFVFLLQSTGLVEQSAPRRYIRILEPVEVVQGDKVARFEPYDGFRVTYEGHFDHPAITATGSSVTVDFTHTSYVREVARARTFGFTREVEYLRHQGLALGGSMDNAIVMDEFRVLNADGLRYADEFLRHKILDAVGDLYLLGHPLIGSFTGFKSGHALNNLAARALWSQRSAWTWVTLAPGQQAPSSFIEPLPQIQPSF</sequence>
<dbReference type="AlphaFoldDB" id="A0A3P3ZM83"/>
<name>A0A3P3ZM83_9ZZZZ</name>
<organism evidence="12">
    <name type="scientific">mine drainage metagenome</name>
    <dbReference type="NCBI Taxonomy" id="410659"/>
    <lineage>
        <taxon>unclassified sequences</taxon>
        <taxon>metagenomes</taxon>
        <taxon>ecological metagenomes</taxon>
    </lineage>
</organism>
<dbReference type="GO" id="GO:0046872">
    <property type="term" value="F:metal ion binding"/>
    <property type="evidence" value="ECO:0007669"/>
    <property type="project" value="UniProtKB-KW"/>
</dbReference>
<gene>
    <name evidence="12" type="primary">lpxC</name>
    <name evidence="12" type="ORF">CARN8_170005</name>
</gene>
<proteinExistence type="inferred from homology"/>
<dbReference type="UniPathway" id="UPA00359">
    <property type="reaction ID" value="UER00478"/>
</dbReference>
<keyword evidence="4" id="KW-0444">Lipid biosynthesis</keyword>
<keyword evidence="5" id="KW-0441">Lipid A biosynthesis</keyword>
<evidence type="ECO:0000256" key="9">
    <source>
        <dbReference type="ARBA" id="ARBA00023098"/>
    </source>
</evidence>
<comment type="pathway">
    <text evidence="2">Glycolipid biosynthesis; lipid IV(A) biosynthesis; lipid IV(A) from (3R)-3-hydroxytetradecanoyl-[acyl-carrier-protein] and UDP-N-acetyl-alpha-D-glucosamine: step 2/6.</text>
</comment>
<evidence type="ECO:0000256" key="11">
    <source>
        <dbReference type="SAM" id="MobiDB-lite"/>
    </source>
</evidence>
<evidence type="ECO:0000256" key="7">
    <source>
        <dbReference type="ARBA" id="ARBA00022801"/>
    </source>
</evidence>
<evidence type="ECO:0000256" key="2">
    <source>
        <dbReference type="ARBA" id="ARBA00005002"/>
    </source>
</evidence>
<dbReference type="PANTHER" id="PTHR33694:SF1">
    <property type="entry name" value="UDP-3-O-ACYL-N-ACETYLGLUCOSAMINE DEACETYLASE 1, MITOCHONDRIAL-RELATED"/>
    <property type="match status" value="1"/>
</dbReference>
<dbReference type="EC" id="3.5.1.108" evidence="3"/>
<accession>A0A3P3ZM83</accession>
<dbReference type="Gene3D" id="3.30.230.20">
    <property type="entry name" value="lpxc deacetylase, domain 1"/>
    <property type="match status" value="1"/>
</dbReference>
<keyword evidence="9" id="KW-0443">Lipid metabolism</keyword>
<keyword evidence="6" id="KW-0479">Metal-binding</keyword>
<dbReference type="Gene3D" id="3.30.1700.10">
    <property type="entry name" value="lpxc deacetylase, domain 2"/>
    <property type="match status" value="1"/>
</dbReference>
<dbReference type="NCBIfam" id="TIGR00325">
    <property type="entry name" value="lpxC"/>
    <property type="match status" value="1"/>
</dbReference>
<dbReference type="InterPro" id="IPR015870">
    <property type="entry name" value="UDP-acyl_N-AcGlcN_deAcase_N"/>
</dbReference>
<evidence type="ECO:0000313" key="12">
    <source>
        <dbReference type="EMBL" id="VAY87161.1"/>
    </source>
</evidence>
<dbReference type="GO" id="GO:0016020">
    <property type="term" value="C:membrane"/>
    <property type="evidence" value="ECO:0007669"/>
    <property type="project" value="GOC"/>
</dbReference>
<evidence type="ECO:0000256" key="4">
    <source>
        <dbReference type="ARBA" id="ARBA00022516"/>
    </source>
</evidence>
<dbReference type="InterPro" id="IPR011334">
    <property type="entry name" value="UDP-acyl_GlcNac_deAcase_C"/>
</dbReference>
<comment type="cofactor">
    <cofactor evidence="1">
        <name>Zn(2+)</name>
        <dbReference type="ChEBI" id="CHEBI:29105"/>
    </cofactor>
</comment>
<evidence type="ECO:0000256" key="3">
    <source>
        <dbReference type="ARBA" id="ARBA00012745"/>
    </source>
</evidence>
<dbReference type="SUPFAM" id="SSF54211">
    <property type="entry name" value="Ribosomal protein S5 domain 2-like"/>
    <property type="match status" value="2"/>
</dbReference>
<evidence type="ECO:0000256" key="8">
    <source>
        <dbReference type="ARBA" id="ARBA00022833"/>
    </source>
</evidence>
<dbReference type="GO" id="GO:0009245">
    <property type="term" value="P:lipid A biosynthetic process"/>
    <property type="evidence" value="ECO:0007669"/>
    <property type="project" value="UniProtKB-KW"/>
</dbReference>
<protein>
    <recommendedName>
        <fullName evidence="3">UDP-3-O-acyl-N-acetylglucosamine deacetylase</fullName>
        <ecNumber evidence="3">3.5.1.108</ecNumber>
    </recommendedName>
</protein>
<dbReference type="HAMAP" id="MF_00388">
    <property type="entry name" value="LpxC"/>
    <property type="match status" value="1"/>
</dbReference>
<evidence type="ECO:0000256" key="5">
    <source>
        <dbReference type="ARBA" id="ARBA00022556"/>
    </source>
</evidence>
<dbReference type="EMBL" id="UOYP01000079">
    <property type="protein sequence ID" value="VAY87161.1"/>
    <property type="molecule type" value="Genomic_DNA"/>
</dbReference>
<evidence type="ECO:0000256" key="1">
    <source>
        <dbReference type="ARBA" id="ARBA00001947"/>
    </source>
</evidence>
<dbReference type="InterPro" id="IPR020568">
    <property type="entry name" value="Ribosomal_Su5_D2-typ_SF"/>
</dbReference>